<sequence>MPKSTLLSQEAPLSKQRNRKNEAREHTSPTSKPIASRLTTRILGSPRSLKQLSAIVTRSRQPRVVLAGARECFMAFSPLGINFLNIPHRPEHLHQNPSNLGAVQSLSENNAYPRNLAPLEHSVEESVVTRNDNKLSAPQAVRTSLAPLLGWRSIPCCVSPATPPQIEYVVNVNNAAAGDWRAVRLWASGYSGQILRRLQRDADETLSRLESGVVYRGNSKGSQMRRDSKPDETGIETRL</sequence>
<feature type="compositionally biased region" description="Basic and acidic residues" evidence="1">
    <location>
        <begin position="224"/>
        <end position="239"/>
    </location>
</feature>
<evidence type="ECO:0000313" key="2">
    <source>
        <dbReference type="Proteomes" id="UP000095287"/>
    </source>
</evidence>
<dbReference type="Proteomes" id="UP000095287">
    <property type="component" value="Unplaced"/>
</dbReference>
<name>A0A1I7ZWS6_9BILA</name>
<dbReference type="AlphaFoldDB" id="A0A1I7ZWS6"/>
<evidence type="ECO:0000313" key="3">
    <source>
        <dbReference type="WBParaSite" id="L893_g30559.t1"/>
    </source>
</evidence>
<dbReference type="WBParaSite" id="L893_g30559.t1">
    <property type="protein sequence ID" value="L893_g30559.t1"/>
    <property type="gene ID" value="L893_g30559"/>
</dbReference>
<protein>
    <submittedName>
        <fullName evidence="3">Uncharacterized protein</fullName>
    </submittedName>
</protein>
<organism evidence="2 3">
    <name type="scientific">Steinernema glaseri</name>
    <dbReference type="NCBI Taxonomy" id="37863"/>
    <lineage>
        <taxon>Eukaryota</taxon>
        <taxon>Metazoa</taxon>
        <taxon>Ecdysozoa</taxon>
        <taxon>Nematoda</taxon>
        <taxon>Chromadorea</taxon>
        <taxon>Rhabditida</taxon>
        <taxon>Tylenchina</taxon>
        <taxon>Panagrolaimomorpha</taxon>
        <taxon>Strongyloidoidea</taxon>
        <taxon>Steinernematidae</taxon>
        <taxon>Steinernema</taxon>
    </lineage>
</organism>
<evidence type="ECO:0000256" key="1">
    <source>
        <dbReference type="SAM" id="MobiDB-lite"/>
    </source>
</evidence>
<feature type="region of interest" description="Disordered" evidence="1">
    <location>
        <begin position="1"/>
        <end position="35"/>
    </location>
</feature>
<proteinExistence type="predicted"/>
<feature type="region of interest" description="Disordered" evidence="1">
    <location>
        <begin position="217"/>
        <end position="239"/>
    </location>
</feature>
<accession>A0A1I7ZWS6</accession>
<reference evidence="3" key="1">
    <citation type="submission" date="2016-11" db="UniProtKB">
        <authorList>
            <consortium name="WormBaseParasite"/>
        </authorList>
    </citation>
    <scope>IDENTIFICATION</scope>
</reference>
<keyword evidence="2" id="KW-1185">Reference proteome</keyword>